<dbReference type="Pfam" id="PF02826">
    <property type="entry name" value="2-Hacid_dh_C"/>
    <property type="match status" value="1"/>
</dbReference>
<dbReference type="InterPro" id="IPR050223">
    <property type="entry name" value="D-isomer_2-hydroxyacid_DH"/>
</dbReference>
<reference evidence="7 8" key="1">
    <citation type="submission" date="2021-03" db="EMBL/GenBank/DDBJ databases">
        <title>Sequencing the genomes of 1000 actinobacteria strains.</title>
        <authorList>
            <person name="Klenk H.-P."/>
        </authorList>
    </citation>
    <scope>NUCLEOTIDE SEQUENCE [LARGE SCALE GENOMIC DNA]</scope>
    <source>
        <strain evidence="7 8">DSM 12936</strain>
    </source>
</reference>
<dbReference type="SUPFAM" id="SSF52283">
    <property type="entry name" value="Formate/glycerate dehydrogenase catalytic domain-like"/>
    <property type="match status" value="1"/>
</dbReference>
<dbReference type="Gene3D" id="3.40.50.720">
    <property type="entry name" value="NAD(P)-binding Rossmann-like Domain"/>
    <property type="match status" value="2"/>
</dbReference>
<dbReference type="InterPro" id="IPR036291">
    <property type="entry name" value="NAD(P)-bd_dom_sf"/>
</dbReference>
<keyword evidence="2 4" id="KW-0560">Oxidoreductase</keyword>
<evidence type="ECO:0000259" key="6">
    <source>
        <dbReference type="Pfam" id="PF02826"/>
    </source>
</evidence>
<evidence type="ECO:0000256" key="3">
    <source>
        <dbReference type="ARBA" id="ARBA00023027"/>
    </source>
</evidence>
<evidence type="ECO:0000259" key="5">
    <source>
        <dbReference type="Pfam" id="PF00389"/>
    </source>
</evidence>
<proteinExistence type="inferred from homology"/>
<comment type="similarity">
    <text evidence="1 4">Belongs to the D-isomer specific 2-hydroxyacid dehydrogenase family.</text>
</comment>
<dbReference type="EMBL" id="JAGIOB010000001">
    <property type="protein sequence ID" value="MBP2417129.1"/>
    <property type="molecule type" value="Genomic_DNA"/>
</dbReference>
<dbReference type="PANTHER" id="PTHR10996">
    <property type="entry name" value="2-HYDROXYACID DEHYDROGENASE-RELATED"/>
    <property type="match status" value="1"/>
</dbReference>
<evidence type="ECO:0000256" key="4">
    <source>
        <dbReference type="RuleBase" id="RU003719"/>
    </source>
</evidence>
<evidence type="ECO:0000313" key="7">
    <source>
        <dbReference type="EMBL" id="MBP2417129.1"/>
    </source>
</evidence>
<evidence type="ECO:0000256" key="1">
    <source>
        <dbReference type="ARBA" id="ARBA00005854"/>
    </source>
</evidence>
<dbReference type="PANTHER" id="PTHR10996:SF178">
    <property type="entry name" value="2-HYDROXYACID DEHYDROGENASE YGL185C-RELATED"/>
    <property type="match status" value="1"/>
</dbReference>
<dbReference type="InterPro" id="IPR006140">
    <property type="entry name" value="D-isomer_DH_NAD-bd"/>
</dbReference>
<feature type="domain" description="D-isomer specific 2-hydroxyacid dehydrogenase NAD-binding" evidence="6">
    <location>
        <begin position="130"/>
        <end position="294"/>
    </location>
</feature>
<evidence type="ECO:0000256" key="2">
    <source>
        <dbReference type="ARBA" id="ARBA00023002"/>
    </source>
</evidence>
<keyword evidence="8" id="KW-1185">Reference proteome</keyword>
<sequence length="334" mass="35112">MSRPVVVLAMRGAGLRDALLPPALLTRLTDLADCDPDLVVTDFATAPADALAAADVLLTGWGCPRVDAAALERLPRLRLVAHAAGTVKAHVDPVCWERGITVTTAAAANAVPVVEFALAQILLAGKDLLGASARYASGTPRPAHEHAPLVGNYGRVVGIIGASTIGRGVLERLRTFDVRLLLADPTVTADEAARLGAELVDLDTLMARSDVVSLHAPLLPGTVGMIGAAQLAAMRDGTTFLNTARGRIVDHDALRRELRSGRISAMLDVTDPEPLEPDDELFTLPNVLLTPHIAGSMGNELHRMAALALDEVEHLAAGAPPRHPVLLEDLARMA</sequence>
<dbReference type="InterPro" id="IPR006139">
    <property type="entry name" value="D-isomer_2_OHA_DH_cat_dom"/>
</dbReference>
<dbReference type="SUPFAM" id="SSF51735">
    <property type="entry name" value="NAD(P)-binding Rossmann-fold domains"/>
    <property type="match status" value="1"/>
</dbReference>
<evidence type="ECO:0000313" key="8">
    <source>
        <dbReference type="Proteomes" id="UP000758168"/>
    </source>
</evidence>
<keyword evidence="3" id="KW-0520">NAD</keyword>
<protein>
    <submittedName>
        <fullName evidence="7">Phosphoglycerate dehydrogenase-like enzyme</fullName>
    </submittedName>
</protein>
<dbReference type="CDD" id="cd12167">
    <property type="entry name" value="2-Hacid_dh_8"/>
    <property type="match status" value="1"/>
</dbReference>
<name>A0ABS4Z7W2_9ACTN</name>
<gene>
    <name evidence="7" type="ORF">JOF54_002051</name>
</gene>
<dbReference type="RefSeq" id="WP_210055359.1">
    <property type="nucleotide sequence ID" value="NZ_BAAAMH010000019.1"/>
</dbReference>
<comment type="caution">
    <text evidence="7">The sequence shown here is derived from an EMBL/GenBank/DDBJ whole genome shotgun (WGS) entry which is preliminary data.</text>
</comment>
<dbReference type="Pfam" id="PF00389">
    <property type="entry name" value="2-Hacid_dh"/>
    <property type="match status" value="1"/>
</dbReference>
<accession>A0ABS4Z7W2</accession>
<dbReference type="Proteomes" id="UP000758168">
    <property type="component" value="Unassembled WGS sequence"/>
</dbReference>
<organism evidence="7 8">
    <name type="scientific">Microlunatus capsulatus</name>
    <dbReference type="NCBI Taxonomy" id="99117"/>
    <lineage>
        <taxon>Bacteria</taxon>
        <taxon>Bacillati</taxon>
        <taxon>Actinomycetota</taxon>
        <taxon>Actinomycetes</taxon>
        <taxon>Propionibacteriales</taxon>
        <taxon>Propionibacteriaceae</taxon>
        <taxon>Microlunatus</taxon>
    </lineage>
</organism>
<feature type="domain" description="D-isomer specific 2-hydroxyacid dehydrogenase catalytic" evidence="5">
    <location>
        <begin position="48"/>
        <end position="325"/>
    </location>
</feature>